<feature type="domain" description="Carrier" evidence="5">
    <location>
        <begin position="1387"/>
        <end position="1464"/>
    </location>
</feature>
<dbReference type="FunFam" id="1.10.1200.10:FF:000005">
    <property type="entry name" value="Nonribosomal peptide synthetase 1"/>
    <property type="match status" value="1"/>
</dbReference>
<keyword evidence="7" id="KW-1185">Reference proteome</keyword>
<dbReference type="FunFam" id="3.30.300.30:FF:000010">
    <property type="entry name" value="Enterobactin synthetase component F"/>
    <property type="match status" value="1"/>
</dbReference>
<dbReference type="Gene3D" id="3.30.559.30">
    <property type="entry name" value="Nonribosomal peptide synthetase, condensation domain"/>
    <property type="match status" value="1"/>
</dbReference>
<dbReference type="FunFam" id="2.30.38.10:FF:000001">
    <property type="entry name" value="Non-ribosomal peptide synthetase PvdI"/>
    <property type="match status" value="2"/>
</dbReference>
<dbReference type="InterPro" id="IPR010071">
    <property type="entry name" value="AA_adenyl_dom"/>
</dbReference>
<evidence type="ECO:0000256" key="4">
    <source>
        <dbReference type="ARBA" id="ARBA00022553"/>
    </source>
</evidence>
<dbReference type="GO" id="GO:0043041">
    <property type="term" value="P:amino acid activation for nonribosomal peptide biosynthetic process"/>
    <property type="evidence" value="ECO:0007669"/>
    <property type="project" value="TreeGrafter"/>
</dbReference>
<dbReference type="EMBL" id="NWUX01000021">
    <property type="protein sequence ID" value="PCF94250.1"/>
    <property type="molecule type" value="Genomic_DNA"/>
</dbReference>
<dbReference type="PROSITE" id="PS00455">
    <property type="entry name" value="AMP_BINDING"/>
    <property type="match status" value="1"/>
</dbReference>
<dbReference type="InterPro" id="IPR023213">
    <property type="entry name" value="CAT-like_dom_sf"/>
</dbReference>
<dbReference type="Pfam" id="PF00668">
    <property type="entry name" value="Condensation"/>
    <property type="match status" value="1"/>
</dbReference>
<dbReference type="SUPFAM" id="SSF47336">
    <property type="entry name" value="ACP-like"/>
    <property type="match status" value="2"/>
</dbReference>
<dbReference type="PROSITE" id="PS50075">
    <property type="entry name" value="CARRIER"/>
    <property type="match status" value="2"/>
</dbReference>
<accession>A0A2A4HHI8</accession>
<dbReference type="InterPro" id="IPR000873">
    <property type="entry name" value="AMP-dep_synth/lig_dom"/>
</dbReference>
<dbReference type="PANTHER" id="PTHR45527">
    <property type="entry name" value="NONRIBOSOMAL PEPTIDE SYNTHETASE"/>
    <property type="match status" value="1"/>
</dbReference>
<evidence type="ECO:0000313" key="7">
    <source>
        <dbReference type="Proteomes" id="UP000218677"/>
    </source>
</evidence>
<comment type="caution">
    <text evidence="6">The sequence shown here is derived from an EMBL/GenBank/DDBJ whole genome shotgun (WGS) entry which is preliminary data.</text>
</comment>
<dbReference type="Proteomes" id="UP000218677">
    <property type="component" value="Unassembled WGS sequence"/>
</dbReference>
<dbReference type="InterPro" id="IPR006162">
    <property type="entry name" value="Ppantetheine_attach_site"/>
</dbReference>
<dbReference type="SMART" id="SM00823">
    <property type="entry name" value="PKS_PP"/>
    <property type="match status" value="1"/>
</dbReference>
<dbReference type="InterPro" id="IPR001031">
    <property type="entry name" value="Thioesterase"/>
</dbReference>
<reference evidence="7" key="1">
    <citation type="submission" date="2017-09" db="EMBL/GenBank/DDBJ databases">
        <authorList>
            <person name="Cho G.-S."/>
            <person name="Oguntoyinbo F.A."/>
            <person name="Cnockaert M."/>
            <person name="Kabisch J."/>
            <person name="Neve H."/>
            <person name="Bockelmann W."/>
            <person name="Wenning M."/>
            <person name="Franz C.M."/>
            <person name="Vandamme P."/>
        </authorList>
    </citation>
    <scope>NUCLEOTIDE SEQUENCE [LARGE SCALE GENOMIC DNA]</scope>
    <source>
        <strain evidence="7">MBT G8648</strain>
    </source>
</reference>
<dbReference type="SUPFAM" id="SSF56801">
    <property type="entry name" value="Acetyl-CoA synthetase-like"/>
    <property type="match status" value="2"/>
</dbReference>
<dbReference type="OrthoDB" id="9757559at2"/>
<dbReference type="SMART" id="SM00824">
    <property type="entry name" value="PKS_TE"/>
    <property type="match status" value="1"/>
</dbReference>
<dbReference type="GO" id="GO:0005737">
    <property type="term" value="C:cytoplasm"/>
    <property type="evidence" value="ECO:0007669"/>
    <property type="project" value="TreeGrafter"/>
</dbReference>
<sequence length="1752" mass="194642">TVDDVVLQKTPFSFDVSVWEFFWPLMQGARLVMAPPGAHREPAQLAELIRTHNITTLHFVPSMLQAFLAYGEVEDCTSLTRLVCSGEALPAELQNQVFARLPHTVLYNLYGPTEAAIDVTHWTCQDDGLNHVAIGQPIAGIRTYVLDGDLNLAPPGVAGELYLGGVGLARGYLHRQDLTAERFIADPFAQGERLYRTGDLVRWRIDGQLEYLGRLDHQVKIRGLRIELGEIEAELLVQPEVREAVVVAQEGPSGSRLVAYVAPQTGSELDSTLLREALGQKLPDYMVPGVVVTLETLPLNANGKVDRKALPEPDLTSGSQYEPPQGEIEVALAEIWSEILGVERVGRYDNFFELGGDSILSLQIVSRLQRAGWMVTPRQVFEHQSIAELALNATGALEEAQKRKVELNVLADYLSSEQIEALGLDQDNIEDVYPLSPTQEGMFFHSLEAEEPGLYVNQLNVDVSGLDADRLVRAWQAMVERHATLRTSFLWQTGMARPLQLVFKQVEPGIVLLDWRDRTDGVEESLATYAEQVLKRQIDWLTPPLAWLHLIRLDDDRYQLIWTRHHILSDGWSEAHLINEWLASYAEEPLAAVGRPYGDYIRWLQRQDAASTQAFWTSELAGLEGPTLLAESSRQESEAQGFAKRYTHLGRQDTALLKAAAQQQRVTLNTLVQAAWGVLLQRYCHQERVVFGATVSGRPPSLKGAEEMVGLFINTIPVALEARPEQSVGTYLQSVQATNLSIREYEHAALADIQRWSGSSGRALFDSIIVFENFPVDRTMRDQQRHGLRFGEVAGEGVTGYAMDLQVVIDDELEIEYCYSRRDFPEPFVDELKYAMELLIRQMAESPDRPVGELEWIESTQWDALSELGQSGRSGFSRMPVHRRIAAHAVTRPDNIALRMGDQALSHAQLNAQANRLAHYLREQGVGPDVRVGVALERSPQVIVTLLAVLKAGGAYVPLDPAYPSERLSFMIKDSGMAMLLTQRNVLPRLAKVDGIPYVDCEALDLIRYDDTDPGLVVHEESLAYVIYTSGSTGTPKGVTVAHGPLAMHCQAISEIYDMEPDSCELHFMSFSFDGAHERWLTALCSGMSLAMREEELWTAEQAYTALQHYQAANVAFPPAYLNQVADWAEDRDDTPSVELYVFGGEAMPKAAYDKARRTLRPRWFINGYGPTETVVTPLLWKTPAEETFDCAYAPIGRPVGERSLYVLDDNLQSVPKGVVGELYIGGYGLARGYLGRTGLTAERFVADPFDTLGGRLYRTGDLVRWREDGNMEYMGRADHQVKVRGFRIELGEIEARAREIPGVSDVAIVTHEVSNGHQLVAYLVADEADDSRLVRRARRHFEAHLPDYMVPTHMMVLTALPRMVNGKLDQSALPEPRLDENREHVAPSTPEARQLAEIWQDVLGIERVGETDNFFELGGDSLLSLKVLSRVRALKETALDFKLRDLMQKPTIAGLLGLGEASDALLDGVVMLNGESQGQSPLFCVHAGMGTLYDYQPLARSLQGVCTVYGLPCRMLTGPQHCDTSLEAMADDYASTIRSIQPQGPYRILGWSLGGTLAAMVAARLEKQGQEVSLLALVDTYVPGSGQKSEDDWQEDFAAFVSVILPSISSEMVANSAHEAPRNEPSETELAILLERLLASDKAHGREGYAALGGEELARIFCVARHLKRLSLQTDTLPALGCEVDCWWSEGRPQKERQALTHQVGQAPRLAIETSEDHFSIVSSNSLLLQVVEKLQVVPHPSKRVVENSLV</sequence>
<dbReference type="Pfam" id="PF13193">
    <property type="entry name" value="AMP-binding_C"/>
    <property type="match status" value="2"/>
</dbReference>
<dbReference type="PROSITE" id="PS00012">
    <property type="entry name" value="PHOSPHOPANTETHEINE"/>
    <property type="match status" value="2"/>
</dbReference>
<evidence type="ECO:0000256" key="2">
    <source>
        <dbReference type="ARBA" id="ARBA00006432"/>
    </source>
</evidence>
<organism evidence="6 7">
    <name type="scientific">Vreelandella nigrificans</name>
    <dbReference type="NCBI Taxonomy" id="2042704"/>
    <lineage>
        <taxon>Bacteria</taxon>
        <taxon>Pseudomonadati</taxon>
        <taxon>Pseudomonadota</taxon>
        <taxon>Gammaproteobacteria</taxon>
        <taxon>Oceanospirillales</taxon>
        <taxon>Halomonadaceae</taxon>
        <taxon>Vreelandella</taxon>
    </lineage>
</organism>
<dbReference type="InterPro" id="IPR020806">
    <property type="entry name" value="PKS_PP-bd"/>
</dbReference>
<dbReference type="Pfam" id="PF00975">
    <property type="entry name" value="Thioesterase"/>
    <property type="match status" value="1"/>
</dbReference>
<proteinExistence type="inferred from homology"/>
<evidence type="ECO:0000313" key="6">
    <source>
        <dbReference type="EMBL" id="PCF94250.1"/>
    </source>
</evidence>
<dbReference type="Pfam" id="PF00501">
    <property type="entry name" value="AMP-binding"/>
    <property type="match status" value="2"/>
</dbReference>
<keyword evidence="4" id="KW-0597">Phosphoprotein</keyword>
<dbReference type="Pfam" id="PF00550">
    <property type="entry name" value="PP-binding"/>
    <property type="match status" value="2"/>
</dbReference>
<evidence type="ECO:0000256" key="1">
    <source>
        <dbReference type="ARBA" id="ARBA00001957"/>
    </source>
</evidence>
<dbReference type="InterPro" id="IPR029058">
    <property type="entry name" value="AB_hydrolase_fold"/>
</dbReference>
<feature type="non-terminal residue" evidence="6">
    <location>
        <position position="1"/>
    </location>
</feature>
<gene>
    <name evidence="6" type="ORF">CPA45_17840</name>
</gene>
<keyword evidence="3" id="KW-0596">Phosphopantetheine</keyword>
<dbReference type="CDD" id="cd19543">
    <property type="entry name" value="DCL_NRPS"/>
    <property type="match status" value="1"/>
</dbReference>
<dbReference type="Gene3D" id="3.40.50.1820">
    <property type="entry name" value="alpha/beta hydrolase"/>
    <property type="match status" value="1"/>
</dbReference>
<dbReference type="InterPro" id="IPR025110">
    <property type="entry name" value="AMP-bd_C"/>
</dbReference>
<comment type="similarity">
    <text evidence="2">Belongs to the ATP-dependent AMP-binding enzyme family.</text>
</comment>
<dbReference type="InterPro" id="IPR020845">
    <property type="entry name" value="AMP-binding_CS"/>
</dbReference>
<dbReference type="InterPro" id="IPR001242">
    <property type="entry name" value="Condensation_dom"/>
</dbReference>
<dbReference type="GO" id="GO:0031177">
    <property type="term" value="F:phosphopantetheine binding"/>
    <property type="evidence" value="ECO:0007669"/>
    <property type="project" value="InterPro"/>
</dbReference>
<evidence type="ECO:0000259" key="5">
    <source>
        <dbReference type="PROSITE" id="PS50075"/>
    </source>
</evidence>
<dbReference type="PANTHER" id="PTHR45527:SF1">
    <property type="entry name" value="FATTY ACID SYNTHASE"/>
    <property type="match status" value="1"/>
</dbReference>
<dbReference type="CDD" id="cd05930">
    <property type="entry name" value="A_NRPS"/>
    <property type="match status" value="1"/>
</dbReference>
<feature type="domain" description="Carrier" evidence="5">
    <location>
        <begin position="323"/>
        <end position="397"/>
    </location>
</feature>
<dbReference type="Gene3D" id="3.30.559.10">
    <property type="entry name" value="Chloramphenicol acetyltransferase-like domain"/>
    <property type="match status" value="1"/>
</dbReference>
<dbReference type="NCBIfam" id="TIGR01733">
    <property type="entry name" value="AA-adenyl-dom"/>
    <property type="match status" value="1"/>
</dbReference>
<dbReference type="GO" id="GO:0044550">
    <property type="term" value="P:secondary metabolite biosynthetic process"/>
    <property type="evidence" value="ECO:0007669"/>
    <property type="project" value="TreeGrafter"/>
</dbReference>
<dbReference type="RefSeq" id="WP_133066797.1">
    <property type="nucleotide sequence ID" value="NZ_NWUX01000021.1"/>
</dbReference>
<evidence type="ECO:0000256" key="3">
    <source>
        <dbReference type="ARBA" id="ARBA00022450"/>
    </source>
</evidence>
<dbReference type="InterPro" id="IPR036736">
    <property type="entry name" value="ACP-like_sf"/>
</dbReference>
<dbReference type="InterPro" id="IPR020802">
    <property type="entry name" value="TesA-like"/>
</dbReference>
<dbReference type="InterPro" id="IPR045851">
    <property type="entry name" value="AMP-bd_C_sf"/>
</dbReference>
<dbReference type="Gene3D" id="2.30.38.10">
    <property type="entry name" value="Luciferase, Domain 3"/>
    <property type="match status" value="2"/>
</dbReference>
<name>A0A2A4HHI8_9GAMM</name>
<dbReference type="GO" id="GO:0003824">
    <property type="term" value="F:catalytic activity"/>
    <property type="evidence" value="ECO:0007669"/>
    <property type="project" value="InterPro"/>
</dbReference>
<dbReference type="SUPFAM" id="SSF53474">
    <property type="entry name" value="alpha/beta-Hydrolases"/>
    <property type="match status" value="1"/>
</dbReference>
<dbReference type="FunFam" id="3.40.50.980:FF:000002">
    <property type="entry name" value="Enterobactin synthetase component F"/>
    <property type="match status" value="1"/>
</dbReference>
<dbReference type="FunFam" id="3.40.50.980:FF:000001">
    <property type="entry name" value="Non-ribosomal peptide synthetase"/>
    <property type="match status" value="1"/>
</dbReference>
<dbReference type="Gene3D" id="3.30.300.30">
    <property type="match status" value="2"/>
</dbReference>
<dbReference type="CDD" id="cd17649">
    <property type="entry name" value="A_NRPS_PvdJ-like"/>
    <property type="match status" value="1"/>
</dbReference>
<dbReference type="InterPro" id="IPR009081">
    <property type="entry name" value="PP-bd_ACP"/>
</dbReference>
<dbReference type="SUPFAM" id="SSF52777">
    <property type="entry name" value="CoA-dependent acyltransferases"/>
    <property type="match status" value="2"/>
</dbReference>
<dbReference type="Gene3D" id="1.10.1200.10">
    <property type="entry name" value="ACP-like"/>
    <property type="match status" value="2"/>
</dbReference>
<dbReference type="Gene3D" id="3.40.50.980">
    <property type="match status" value="3"/>
</dbReference>
<comment type="cofactor">
    <cofactor evidence="1">
        <name>pantetheine 4'-phosphate</name>
        <dbReference type="ChEBI" id="CHEBI:47942"/>
    </cofactor>
</comment>
<protein>
    <submittedName>
        <fullName evidence="6">Non-ribosomal peptide synthetase</fullName>
    </submittedName>
</protein>